<feature type="transmembrane region" description="Helical" evidence="1">
    <location>
        <begin position="171"/>
        <end position="195"/>
    </location>
</feature>
<keyword evidence="1" id="KW-0472">Membrane</keyword>
<sequence length="244" mass="27645">MFLYMFHFFCCCRYPIFLFRSLSLSLCFDPLLYVTHNTFLFFLSSIWKLCKFLRQASLSVVVSPGIFRMCCGWLTTLVTLFAVASAVCALVFPVFRMKNETKEAIQTLWYYMEKVDDVVKQTKVHESPCKEYSVYFQVIEAGVLISVLTGFAALVFIILSNCKIPLCCLRIISTPLSIISFLVSSVSAVLITVGYGKGFCQWDDQLREDFAPFKERDFSVDAGFYLIVVTAVLFLVSSVAGCCL</sequence>
<evidence type="ECO:0000313" key="2">
    <source>
        <dbReference type="EMBL" id="CBH10650.1"/>
    </source>
</evidence>
<evidence type="ECO:0000313" key="3">
    <source>
        <dbReference type="Proteomes" id="UP000002316"/>
    </source>
</evidence>
<dbReference type="EMBL" id="FN554967">
    <property type="protein sequence ID" value="CBH10650.1"/>
    <property type="molecule type" value="Genomic_DNA"/>
</dbReference>
<protein>
    <recommendedName>
        <fullName evidence="4">Amastin surface glycoprotein</fullName>
    </recommendedName>
</protein>
<organism evidence="2 3">
    <name type="scientific">Trypanosoma brucei gambiense (strain MHOM/CI/86/DAL972)</name>
    <dbReference type="NCBI Taxonomy" id="679716"/>
    <lineage>
        <taxon>Eukaryota</taxon>
        <taxon>Discoba</taxon>
        <taxon>Euglenozoa</taxon>
        <taxon>Kinetoplastea</taxon>
        <taxon>Metakinetoplastina</taxon>
        <taxon>Trypanosomatida</taxon>
        <taxon>Trypanosomatidae</taxon>
        <taxon>Trypanosoma</taxon>
    </lineage>
</organism>
<reference evidence="3" key="1">
    <citation type="journal article" date="2010" name="PLoS Negl. Trop. Dis.">
        <title>The genome sequence of Trypanosoma brucei gambiense, causative agent of chronic human african trypanosomiasis.</title>
        <authorList>
            <person name="Jackson A.P."/>
            <person name="Sanders M."/>
            <person name="Berry A."/>
            <person name="McQuillan J."/>
            <person name="Aslett M.A."/>
            <person name="Quail M.A."/>
            <person name="Chukualim B."/>
            <person name="Capewell P."/>
            <person name="MacLeod A."/>
            <person name="Melville S.E."/>
            <person name="Gibson W."/>
            <person name="Barry J.D."/>
            <person name="Berriman M."/>
            <person name="Hertz-Fowler C."/>
        </authorList>
    </citation>
    <scope>NUCLEOTIDE SEQUENCE [LARGE SCALE GENOMIC DNA]</scope>
    <source>
        <strain evidence="3">MHOM/CI/86/DAL972</strain>
    </source>
</reference>
<name>C9ZMZ6_TRYB9</name>
<dbReference type="PANTHER" id="PTHR40741">
    <property type="entry name" value="AMASTIN-RELATED"/>
    <property type="match status" value="1"/>
</dbReference>
<dbReference type="KEGG" id="tbg:TbgDal_IV3510"/>
<dbReference type="VEuPathDB" id="TriTrypDB:Tbg972.4.3510"/>
<dbReference type="PANTHER" id="PTHR40741:SF1">
    <property type="entry name" value="AMASTIN"/>
    <property type="match status" value="1"/>
</dbReference>
<feature type="transmembrane region" description="Helical" evidence="1">
    <location>
        <begin position="71"/>
        <end position="95"/>
    </location>
</feature>
<keyword evidence="1" id="KW-1133">Transmembrane helix</keyword>
<dbReference type="Proteomes" id="UP000002316">
    <property type="component" value="Chromosome 4"/>
</dbReference>
<keyword evidence="1" id="KW-0812">Transmembrane</keyword>
<dbReference type="InterPro" id="IPR009944">
    <property type="entry name" value="Amastin"/>
</dbReference>
<evidence type="ECO:0008006" key="4">
    <source>
        <dbReference type="Google" id="ProtNLM"/>
    </source>
</evidence>
<evidence type="ECO:0000256" key="1">
    <source>
        <dbReference type="SAM" id="Phobius"/>
    </source>
</evidence>
<feature type="transmembrane region" description="Helical" evidence="1">
    <location>
        <begin position="134"/>
        <end position="159"/>
    </location>
</feature>
<dbReference type="Pfam" id="PF07344">
    <property type="entry name" value="Amastin"/>
    <property type="match status" value="1"/>
</dbReference>
<dbReference type="AlphaFoldDB" id="C9ZMZ6"/>
<dbReference type="GeneID" id="23859784"/>
<feature type="transmembrane region" description="Helical" evidence="1">
    <location>
        <begin position="222"/>
        <end position="243"/>
    </location>
</feature>
<accession>C9ZMZ6</accession>
<dbReference type="RefSeq" id="XP_011772938.1">
    <property type="nucleotide sequence ID" value="XM_011774636.1"/>
</dbReference>
<gene>
    <name evidence="2" type="ORF">TbgDal_IV3510</name>
</gene>
<proteinExistence type="predicted"/>
<dbReference type="Gene3D" id="1.20.140.150">
    <property type="match status" value="1"/>
</dbReference>